<dbReference type="PROSITE" id="PS51755">
    <property type="entry name" value="OMPR_PHOB"/>
    <property type="match status" value="1"/>
</dbReference>
<proteinExistence type="predicted"/>
<keyword evidence="3" id="KW-1133">Transmembrane helix</keyword>
<evidence type="ECO:0000256" key="2">
    <source>
        <dbReference type="PROSITE-ProRule" id="PRU01091"/>
    </source>
</evidence>
<dbReference type="InterPro" id="IPR001867">
    <property type="entry name" value="OmpR/PhoB-type_DNA-bd"/>
</dbReference>
<dbReference type="OrthoDB" id="4473689at2"/>
<sequence length="307" mass="34450">MEALLSILSIHWAIMGGSGTTFHYRFGEFEVSVEAGELRRRGALIKLHTQPFQVLLLMLKQPGETVTREEISRVLWPDGVFVDFDHGIHSAINRLRAALGDQAARPRYIETVARRGYRFLGPVEAKGTATITNSLRAYSPPAAEQEIPSLRRSILATQADLPKTPQRVVSILFLLLQGMYLGFYVGALTNLDEIRQLFVEYGLDSRLWLIVMTTAALLIPVRAFLICGTLFRAPRMQEHYLRAWWALMIFDCGWALSPFLLLHHIQYGLAVACMAPLVYAPFAQRSLMLMGAASQPRPEVEADLGLL</sequence>
<evidence type="ECO:0000256" key="1">
    <source>
        <dbReference type="ARBA" id="ARBA00023125"/>
    </source>
</evidence>
<dbReference type="InterPro" id="IPR036388">
    <property type="entry name" value="WH-like_DNA-bd_sf"/>
</dbReference>
<feature type="transmembrane region" description="Helical" evidence="3">
    <location>
        <begin position="168"/>
        <end position="187"/>
    </location>
</feature>
<dbReference type="CDD" id="cd00383">
    <property type="entry name" value="trans_reg_C"/>
    <property type="match status" value="1"/>
</dbReference>
<dbReference type="SMART" id="SM00862">
    <property type="entry name" value="Trans_reg_C"/>
    <property type="match status" value="1"/>
</dbReference>
<dbReference type="InterPro" id="IPR016032">
    <property type="entry name" value="Sig_transdc_resp-reg_C-effctor"/>
</dbReference>
<dbReference type="Proteomes" id="UP000290253">
    <property type="component" value="Unassembled WGS sequence"/>
</dbReference>
<reference evidence="5 6" key="1">
    <citation type="journal article" date="2016" name="Int. J. Syst. Evol. Microbiol.">
        <title>Acidipila dinghuensis sp. nov., an acidobacterium isolated from forest soil.</title>
        <authorList>
            <person name="Jiang Y.W."/>
            <person name="Wang J."/>
            <person name="Chen M.H."/>
            <person name="Lv Y.Y."/>
            <person name="Qiu L.H."/>
        </authorList>
    </citation>
    <scope>NUCLEOTIDE SEQUENCE [LARGE SCALE GENOMIC DNA]</scope>
    <source>
        <strain evidence="5 6">DHOF10</strain>
    </source>
</reference>
<dbReference type="RefSeq" id="WP_129208597.1">
    <property type="nucleotide sequence ID" value="NZ_BMGU01000004.1"/>
</dbReference>
<dbReference type="AlphaFoldDB" id="A0A4V1NVD6"/>
<keyword evidence="3" id="KW-0472">Membrane</keyword>
<gene>
    <name evidence="5" type="ORF">ESZ00_12530</name>
</gene>
<dbReference type="Pfam" id="PF00486">
    <property type="entry name" value="Trans_reg_C"/>
    <property type="match status" value="1"/>
</dbReference>
<dbReference type="GO" id="GO:0006355">
    <property type="term" value="P:regulation of DNA-templated transcription"/>
    <property type="evidence" value="ECO:0007669"/>
    <property type="project" value="InterPro"/>
</dbReference>
<protein>
    <recommendedName>
        <fullName evidence="4">OmpR/PhoB-type domain-containing protein</fullName>
    </recommendedName>
</protein>
<keyword evidence="6" id="KW-1185">Reference proteome</keyword>
<feature type="transmembrane region" description="Helical" evidence="3">
    <location>
        <begin position="243"/>
        <end position="261"/>
    </location>
</feature>
<evidence type="ECO:0000256" key="3">
    <source>
        <dbReference type="SAM" id="Phobius"/>
    </source>
</evidence>
<evidence type="ECO:0000259" key="4">
    <source>
        <dbReference type="PROSITE" id="PS51755"/>
    </source>
</evidence>
<keyword evidence="1 2" id="KW-0238">DNA-binding</keyword>
<feature type="domain" description="OmpR/PhoB-type" evidence="4">
    <location>
        <begin position="21"/>
        <end position="121"/>
    </location>
</feature>
<accession>A0A4V1NVD6</accession>
<feature type="transmembrane region" description="Helical" evidence="3">
    <location>
        <begin position="207"/>
        <end position="231"/>
    </location>
</feature>
<dbReference type="Gene3D" id="1.10.10.10">
    <property type="entry name" value="Winged helix-like DNA-binding domain superfamily/Winged helix DNA-binding domain"/>
    <property type="match status" value="1"/>
</dbReference>
<organism evidence="5 6">
    <name type="scientific">Silvibacterium dinghuense</name>
    <dbReference type="NCBI Taxonomy" id="1560006"/>
    <lineage>
        <taxon>Bacteria</taxon>
        <taxon>Pseudomonadati</taxon>
        <taxon>Acidobacteriota</taxon>
        <taxon>Terriglobia</taxon>
        <taxon>Terriglobales</taxon>
        <taxon>Acidobacteriaceae</taxon>
        <taxon>Silvibacterium</taxon>
    </lineage>
</organism>
<dbReference type="GO" id="GO:0003677">
    <property type="term" value="F:DNA binding"/>
    <property type="evidence" value="ECO:0007669"/>
    <property type="project" value="UniProtKB-UniRule"/>
</dbReference>
<dbReference type="EMBL" id="SDMK01000002">
    <property type="protein sequence ID" value="RXS95400.1"/>
    <property type="molecule type" value="Genomic_DNA"/>
</dbReference>
<comment type="caution">
    <text evidence="5">The sequence shown here is derived from an EMBL/GenBank/DDBJ whole genome shotgun (WGS) entry which is preliminary data.</text>
</comment>
<dbReference type="SUPFAM" id="SSF46894">
    <property type="entry name" value="C-terminal effector domain of the bipartite response regulators"/>
    <property type="match status" value="1"/>
</dbReference>
<evidence type="ECO:0000313" key="5">
    <source>
        <dbReference type="EMBL" id="RXS95400.1"/>
    </source>
</evidence>
<feature type="DNA-binding region" description="OmpR/PhoB-type" evidence="2">
    <location>
        <begin position="21"/>
        <end position="121"/>
    </location>
</feature>
<dbReference type="GO" id="GO:0000160">
    <property type="term" value="P:phosphorelay signal transduction system"/>
    <property type="evidence" value="ECO:0007669"/>
    <property type="project" value="InterPro"/>
</dbReference>
<evidence type="ECO:0000313" key="6">
    <source>
        <dbReference type="Proteomes" id="UP000290253"/>
    </source>
</evidence>
<name>A0A4V1NVD6_9BACT</name>
<keyword evidence="3" id="KW-0812">Transmembrane</keyword>